<comment type="subunit">
    <text evidence="8">Interacts with the Sec translocase complex via SecD. Specifically interacts with transmembrane segments of nascent integral membrane proteins during membrane integration.</text>
</comment>
<gene>
    <name evidence="15" type="primary">yidC</name>
    <name evidence="15" type="ORF">R2363_17725</name>
</gene>
<keyword evidence="5 13" id="KW-1133">Transmembrane helix</keyword>
<reference evidence="15 16" key="1">
    <citation type="submission" date="2023-10" db="EMBL/GenBank/DDBJ databases">
        <authorList>
            <person name="Wang X.X."/>
        </authorList>
    </citation>
    <scope>NUCLEOTIDE SEQUENCE [LARGE SCALE GENOMIC DNA]</scope>
    <source>
        <strain evidence="15 16">NBRC 12816</strain>
    </source>
</reference>
<keyword evidence="6 13" id="KW-0472">Membrane</keyword>
<dbReference type="InterPro" id="IPR001708">
    <property type="entry name" value="YidC/ALB3/OXA1/COX18"/>
</dbReference>
<dbReference type="PANTHER" id="PTHR12428">
    <property type="entry name" value="OXA1"/>
    <property type="match status" value="1"/>
</dbReference>
<evidence type="ECO:0000256" key="2">
    <source>
        <dbReference type="ARBA" id="ARBA00010527"/>
    </source>
</evidence>
<evidence type="ECO:0000313" key="15">
    <source>
        <dbReference type="EMBL" id="MDX2294007.1"/>
    </source>
</evidence>
<evidence type="ECO:0000256" key="12">
    <source>
        <dbReference type="RuleBase" id="RU003945"/>
    </source>
</evidence>
<dbReference type="InterPro" id="IPR028055">
    <property type="entry name" value="YidC/Oxa/ALB_C"/>
</dbReference>
<dbReference type="EMBL" id="JAWJZF010000373">
    <property type="protein sequence ID" value="MDX2294007.1"/>
    <property type="molecule type" value="Genomic_DNA"/>
</dbReference>
<feature type="transmembrane region" description="Helical" evidence="13">
    <location>
        <begin position="192"/>
        <end position="216"/>
    </location>
</feature>
<evidence type="ECO:0000256" key="6">
    <source>
        <dbReference type="ARBA" id="ARBA00023136"/>
    </source>
</evidence>
<feature type="domain" description="Membrane insertase YidC/Oxa/ALB C-terminal" evidence="14">
    <location>
        <begin position="34"/>
        <end position="230"/>
    </location>
</feature>
<dbReference type="PANTHER" id="PTHR12428:SF65">
    <property type="entry name" value="CYTOCHROME C OXIDASE ASSEMBLY PROTEIN COX18, MITOCHONDRIAL"/>
    <property type="match status" value="1"/>
</dbReference>
<evidence type="ECO:0000256" key="10">
    <source>
        <dbReference type="ARBA" id="ARBA00033245"/>
    </source>
</evidence>
<evidence type="ECO:0000256" key="11">
    <source>
        <dbReference type="ARBA" id="ARBA00033342"/>
    </source>
</evidence>
<evidence type="ECO:0000256" key="3">
    <source>
        <dbReference type="ARBA" id="ARBA00015325"/>
    </source>
</evidence>
<comment type="similarity">
    <text evidence="2">Belongs to the OXA1/ALB3/YidC family. Type 1 subfamily.</text>
</comment>
<evidence type="ECO:0000256" key="4">
    <source>
        <dbReference type="ARBA" id="ARBA00022692"/>
    </source>
</evidence>
<dbReference type="Proteomes" id="UP001278571">
    <property type="component" value="Unassembled WGS sequence"/>
</dbReference>
<dbReference type="RefSeq" id="WP_319010327.1">
    <property type="nucleotide sequence ID" value="NZ_JAWJZF010000373.1"/>
</dbReference>
<evidence type="ECO:0000256" key="7">
    <source>
        <dbReference type="ARBA" id="ARBA00025034"/>
    </source>
</evidence>
<evidence type="ECO:0000256" key="13">
    <source>
        <dbReference type="SAM" id="Phobius"/>
    </source>
</evidence>
<dbReference type="NCBIfam" id="TIGR03592">
    <property type="entry name" value="yidC_oxa1_cterm"/>
    <property type="match status" value="1"/>
</dbReference>
<comment type="caution">
    <text evidence="15">The sequence shown here is derived from an EMBL/GenBank/DDBJ whole genome shotgun (WGS) entry which is preliminary data.</text>
</comment>
<evidence type="ECO:0000256" key="1">
    <source>
        <dbReference type="ARBA" id="ARBA00004141"/>
    </source>
</evidence>
<protein>
    <recommendedName>
        <fullName evidence="3">Membrane protein insertase YidC</fullName>
    </recommendedName>
    <alternativeName>
        <fullName evidence="11">Foldase YidC</fullName>
    </alternativeName>
    <alternativeName>
        <fullName evidence="10">Membrane integrase YidC</fullName>
    </alternativeName>
    <alternativeName>
        <fullName evidence="9">Membrane protein YidC</fullName>
    </alternativeName>
</protein>
<evidence type="ECO:0000259" key="14">
    <source>
        <dbReference type="Pfam" id="PF02096"/>
    </source>
</evidence>
<comment type="function">
    <text evidence="7">Required for the insertion and/or proper folding and/or complex formation of integral membrane proteins into the membrane. Involved in integration of membrane proteins that insert both dependently and independently of the Sec translocase complex, as well as at least some lipoproteins. Aids folding of multispanning membrane proteins.</text>
</comment>
<dbReference type="Pfam" id="PF02096">
    <property type="entry name" value="60KD_IMP"/>
    <property type="match status" value="1"/>
</dbReference>
<proteinExistence type="inferred from homology"/>
<name>A0ABU4K8C6_9ACTN</name>
<evidence type="ECO:0000313" key="16">
    <source>
        <dbReference type="Proteomes" id="UP001278571"/>
    </source>
</evidence>
<sequence>MSVFPSPVLDAFSDLVGRLAALLQPAFGGTSTAAAVILLTALVRLAVHPLSRASVRGQQARVRLAPRVAALREKHRNRPEGLQRAILELHAEEKVSPFAGILPSLLQVPAFLLLYSLFSSGDRMAGHSLLAAPLDARWADALDDGGPFGPAGLVYLALFAVTLGVAAYQYLRTRREMAAAPGGSAPAALGRVLPLLSFGTVVTAAVVPLAVALYLVTSTTWSAVERALLMRRPPAPGVATRA</sequence>
<accession>A0ABU4K8C6</accession>
<evidence type="ECO:0000256" key="5">
    <source>
        <dbReference type="ARBA" id="ARBA00022989"/>
    </source>
</evidence>
<feature type="transmembrane region" description="Helical" evidence="13">
    <location>
        <begin position="98"/>
        <end position="118"/>
    </location>
</feature>
<comment type="subcellular location">
    <subcellularLocation>
        <location evidence="1 12">Membrane</location>
        <topology evidence="1 12">Multi-pass membrane protein</topology>
    </subcellularLocation>
</comment>
<feature type="transmembrane region" description="Helical" evidence="13">
    <location>
        <begin position="26"/>
        <end position="47"/>
    </location>
</feature>
<keyword evidence="16" id="KW-1185">Reference proteome</keyword>
<feature type="transmembrane region" description="Helical" evidence="13">
    <location>
        <begin position="152"/>
        <end position="171"/>
    </location>
</feature>
<keyword evidence="4 12" id="KW-0812">Transmembrane</keyword>
<evidence type="ECO:0000256" key="9">
    <source>
        <dbReference type="ARBA" id="ARBA00031538"/>
    </source>
</evidence>
<organism evidence="15 16">
    <name type="scientific">Streptomyces roseolus</name>
    <dbReference type="NCBI Taxonomy" id="67358"/>
    <lineage>
        <taxon>Bacteria</taxon>
        <taxon>Bacillati</taxon>
        <taxon>Actinomycetota</taxon>
        <taxon>Actinomycetes</taxon>
        <taxon>Kitasatosporales</taxon>
        <taxon>Streptomycetaceae</taxon>
        <taxon>Streptomyces</taxon>
    </lineage>
</organism>
<evidence type="ECO:0000256" key="8">
    <source>
        <dbReference type="ARBA" id="ARBA00026028"/>
    </source>
</evidence>